<evidence type="ECO:0000256" key="1">
    <source>
        <dbReference type="SAM" id="MobiDB-lite"/>
    </source>
</evidence>
<dbReference type="Gramene" id="Os03t0195475-00">
    <property type="protein sequence ID" value="Os03t0195475-00"/>
    <property type="gene ID" value="Os03g0195475"/>
</dbReference>
<feature type="compositionally biased region" description="Basic and acidic residues" evidence="1">
    <location>
        <begin position="206"/>
        <end position="248"/>
    </location>
</feature>
<dbReference type="EMBL" id="AP014959">
    <property type="protein sequence ID" value="BAS82762.1"/>
    <property type="molecule type" value="Genomic_DNA"/>
</dbReference>
<accession>A0A0P0VU64</accession>
<dbReference type="PaxDb" id="39947-A0A0P0VU64"/>
<evidence type="ECO:0000313" key="3">
    <source>
        <dbReference type="Proteomes" id="UP000059680"/>
    </source>
</evidence>
<name>A0A0P0VU64_ORYSJ</name>
<sequence length="267" mass="29226">MAIISLFPSSLYPLIDANDRPTAMASCKRAMTAQMMAVLAQSTVYGPLRRSWLAELGLRPACTRWMILTPCLSALVAYTAAVDRMTDSSGEMADSQNSFLYLLPMNRVARMKMRNEHPIKKLPGLTGSRSAEQTALMTETTSVLLVKWLSPSNPFSCCSPITIAAPAMNPTIAACDRKSTRKPNLRPEGDLEDAGEEGDGEDEGAVGDRIDGRVDDLGDHGRQQQRDDGDGADGDLPRRPHDGVDQRRYHARTILRVQLGQIGLLRT</sequence>
<dbReference type="Proteomes" id="UP000059680">
    <property type="component" value="Chromosome 3"/>
</dbReference>
<feature type="compositionally biased region" description="Acidic residues" evidence="1">
    <location>
        <begin position="190"/>
        <end position="205"/>
    </location>
</feature>
<evidence type="ECO:0000313" key="2">
    <source>
        <dbReference type="EMBL" id="BAS82762.1"/>
    </source>
</evidence>
<reference evidence="2 3" key="3">
    <citation type="journal article" date="2013" name="Rice">
        <title>Improvement of the Oryza sativa Nipponbare reference genome using next generation sequence and optical map data.</title>
        <authorList>
            <person name="Kawahara Y."/>
            <person name="de la Bastide M."/>
            <person name="Hamilton J.P."/>
            <person name="Kanamori H."/>
            <person name="McCombie W.R."/>
            <person name="Ouyang S."/>
            <person name="Schwartz D.C."/>
            <person name="Tanaka T."/>
            <person name="Wu J."/>
            <person name="Zhou S."/>
            <person name="Childs K.L."/>
            <person name="Davidson R.M."/>
            <person name="Lin H."/>
            <person name="Quesada-Ocampo L."/>
            <person name="Vaillancourt B."/>
            <person name="Sakai H."/>
            <person name="Lee S.S."/>
            <person name="Kim J."/>
            <person name="Numa H."/>
            <person name="Itoh T."/>
            <person name="Buell C.R."/>
            <person name="Matsumoto T."/>
        </authorList>
    </citation>
    <scope>NUCLEOTIDE SEQUENCE [LARGE SCALE GENOMIC DNA]</scope>
    <source>
        <strain evidence="3">cv. Nipponbare</strain>
    </source>
</reference>
<proteinExistence type="predicted"/>
<dbReference type="InParanoid" id="A0A0P0VU64"/>
<keyword evidence="3" id="KW-1185">Reference proteome</keyword>
<reference evidence="3" key="1">
    <citation type="journal article" date="2005" name="Nature">
        <title>The map-based sequence of the rice genome.</title>
        <authorList>
            <consortium name="International rice genome sequencing project (IRGSP)"/>
            <person name="Matsumoto T."/>
            <person name="Wu J."/>
            <person name="Kanamori H."/>
            <person name="Katayose Y."/>
            <person name="Fujisawa M."/>
            <person name="Namiki N."/>
            <person name="Mizuno H."/>
            <person name="Yamamoto K."/>
            <person name="Antonio B.A."/>
            <person name="Baba T."/>
            <person name="Sakata K."/>
            <person name="Nagamura Y."/>
            <person name="Aoki H."/>
            <person name="Arikawa K."/>
            <person name="Arita K."/>
            <person name="Bito T."/>
            <person name="Chiden Y."/>
            <person name="Fujitsuka N."/>
            <person name="Fukunaka R."/>
            <person name="Hamada M."/>
            <person name="Harada C."/>
            <person name="Hayashi A."/>
            <person name="Hijishita S."/>
            <person name="Honda M."/>
            <person name="Hosokawa S."/>
            <person name="Ichikawa Y."/>
            <person name="Idonuma A."/>
            <person name="Iijima M."/>
            <person name="Ikeda M."/>
            <person name="Ikeno M."/>
            <person name="Ito K."/>
            <person name="Ito S."/>
            <person name="Ito T."/>
            <person name="Ito Y."/>
            <person name="Ito Y."/>
            <person name="Iwabuchi A."/>
            <person name="Kamiya K."/>
            <person name="Karasawa W."/>
            <person name="Kurita K."/>
            <person name="Katagiri S."/>
            <person name="Kikuta A."/>
            <person name="Kobayashi H."/>
            <person name="Kobayashi N."/>
            <person name="Machita K."/>
            <person name="Maehara T."/>
            <person name="Masukawa M."/>
            <person name="Mizubayashi T."/>
            <person name="Mukai Y."/>
            <person name="Nagasaki H."/>
            <person name="Nagata Y."/>
            <person name="Naito S."/>
            <person name="Nakashima M."/>
            <person name="Nakama Y."/>
            <person name="Nakamichi Y."/>
            <person name="Nakamura M."/>
            <person name="Meguro A."/>
            <person name="Negishi M."/>
            <person name="Ohta I."/>
            <person name="Ohta T."/>
            <person name="Okamoto M."/>
            <person name="Ono N."/>
            <person name="Saji S."/>
            <person name="Sakaguchi M."/>
            <person name="Sakai K."/>
            <person name="Shibata M."/>
            <person name="Shimokawa T."/>
            <person name="Song J."/>
            <person name="Takazaki Y."/>
            <person name="Terasawa K."/>
            <person name="Tsugane M."/>
            <person name="Tsuji K."/>
            <person name="Ueda S."/>
            <person name="Waki K."/>
            <person name="Yamagata H."/>
            <person name="Yamamoto M."/>
            <person name="Yamamoto S."/>
            <person name="Yamane H."/>
            <person name="Yoshiki S."/>
            <person name="Yoshihara R."/>
            <person name="Yukawa K."/>
            <person name="Zhong H."/>
            <person name="Yano M."/>
            <person name="Yuan Q."/>
            <person name="Ouyang S."/>
            <person name="Liu J."/>
            <person name="Jones K.M."/>
            <person name="Gansberger K."/>
            <person name="Moffat K."/>
            <person name="Hill J."/>
            <person name="Bera J."/>
            <person name="Fadrosh D."/>
            <person name="Jin S."/>
            <person name="Johri S."/>
            <person name="Kim M."/>
            <person name="Overton L."/>
            <person name="Reardon M."/>
            <person name="Tsitrin T."/>
            <person name="Vuong H."/>
            <person name="Weaver B."/>
            <person name="Ciecko A."/>
            <person name="Tallon L."/>
            <person name="Jackson J."/>
            <person name="Pai G."/>
            <person name="Aken S.V."/>
            <person name="Utterback T."/>
            <person name="Reidmuller S."/>
            <person name="Feldblyum T."/>
            <person name="Hsiao J."/>
            <person name="Zismann V."/>
            <person name="Iobst S."/>
            <person name="de Vazeille A.R."/>
            <person name="Buell C.R."/>
            <person name="Ying K."/>
            <person name="Li Y."/>
            <person name="Lu T."/>
            <person name="Huang Y."/>
            <person name="Zhao Q."/>
            <person name="Feng Q."/>
            <person name="Zhang L."/>
            <person name="Zhu J."/>
            <person name="Weng Q."/>
            <person name="Mu J."/>
            <person name="Lu Y."/>
            <person name="Fan D."/>
            <person name="Liu Y."/>
            <person name="Guan J."/>
            <person name="Zhang Y."/>
            <person name="Yu S."/>
            <person name="Liu X."/>
            <person name="Zhang Y."/>
            <person name="Hong G."/>
            <person name="Han B."/>
            <person name="Choisne N."/>
            <person name="Demange N."/>
            <person name="Orjeda G."/>
            <person name="Samain S."/>
            <person name="Cattolico L."/>
            <person name="Pelletier E."/>
            <person name="Couloux A."/>
            <person name="Segurens B."/>
            <person name="Wincker P."/>
            <person name="D'Hont A."/>
            <person name="Scarpelli C."/>
            <person name="Weissenbach J."/>
            <person name="Salanoubat M."/>
            <person name="Quetier F."/>
            <person name="Yu Y."/>
            <person name="Kim H.R."/>
            <person name="Rambo T."/>
            <person name="Currie J."/>
            <person name="Collura K."/>
            <person name="Luo M."/>
            <person name="Yang T."/>
            <person name="Ammiraju J.S.S."/>
            <person name="Engler F."/>
            <person name="Soderlund C."/>
            <person name="Wing R.A."/>
            <person name="Palmer L.E."/>
            <person name="de la Bastide M."/>
            <person name="Spiegel L."/>
            <person name="Nascimento L."/>
            <person name="Zutavern T."/>
            <person name="O'Shaughnessy A."/>
            <person name="Dike S."/>
            <person name="Dedhia N."/>
            <person name="Preston R."/>
            <person name="Balija V."/>
            <person name="McCombie W.R."/>
            <person name="Chow T."/>
            <person name="Chen H."/>
            <person name="Chung M."/>
            <person name="Chen C."/>
            <person name="Shaw J."/>
            <person name="Wu H."/>
            <person name="Hsiao K."/>
            <person name="Chao Y."/>
            <person name="Chu M."/>
            <person name="Cheng C."/>
            <person name="Hour A."/>
            <person name="Lee P."/>
            <person name="Lin S."/>
            <person name="Lin Y."/>
            <person name="Liou J."/>
            <person name="Liu S."/>
            <person name="Hsing Y."/>
            <person name="Raghuvanshi S."/>
            <person name="Mohanty A."/>
            <person name="Bharti A.K."/>
            <person name="Gaur A."/>
            <person name="Gupta V."/>
            <person name="Kumar D."/>
            <person name="Ravi V."/>
            <person name="Vij S."/>
            <person name="Kapur A."/>
            <person name="Khurana P."/>
            <person name="Khurana P."/>
            <person name="Khurana J.P."/>
            <person name="Tyagi A.K."/>
            <person name="Gaikwad K."/>
            <person name="Singh A."/>
            <person name="Dalal V."/>
            <person name="Srivastava S."/>
            <person name="Dixit A."/>
            <person name="Pal A.K."/>
            <person name="Ghazi I.A."/>
            <person name="Yadav M."/>
            <person name="Pandit A."/>
            <person name="Bhargava A."/>
            <person name="Sureshbabu K."/>
            <person name="Batra K."/>
            <person name="Sharma T.R."/>
            <person name="Mohapatra T."/>
            <person name="Singh N.K."/>
            <person name="Messing J."/>
            <person name="Nelson A.B."/>
            <person name="Fuks G."/>
            <person name="Kavchok S."/>
            <person name="Keizer G."/>
            <person name="Linton E."/>
            <person name="Llaca V."/>
            <person name="Song R."/>
            <person name="Tanyolac B."/>
            <person name="Young S."/>
            <person name="Ho-Il K."/>
            <person name="Hahn J.H."/>
            <person name="Sangsakoo G."/>
            <person name="Vanavichit A."/>
            <person name="de Mattos Luiz.A.T."/>
            <person name="Zimmer P.D."/>
            <person name="Malone G."/>
            <person name="Dellagostin O."/>
            <person name="de Oliveira A.C."/>
            <person name="Bevan M."/>
            <person name="Bancroft I."/>
            <person name="Minx P."/>
            <person name="Cordum H."/>
            <person name="Wilson R."/>
            <person name="Cheng Z."/>
            <person name="Jin W."/>
            <person name="Jiang J."/>
            <person name="Leong S.A."/>
            <person name="Iwama H."/>
            <person name="Gojobori T."/>
            <person name="Itoh T."/>
            <person name="Niimura Y."/>
            <person name="Fujii Y."/>
            <person name="Habara T."/>
            <person name="Sakai H."/>
            <person name="Sato Y."/>
            <person name="Wilson G."/>
            <person name="Kumar K."/>
            <person name="McCouch S."/>
            <person name="Juretic N."/>
            <person name="Hoen D."/>
            <person name="Wright S."/>
            <person name="Bruskiewich R."/>
            <person name="Bureau T."/>
            <person name="Miyao A."/>
            <person name="Hirochika H."/>
            <person name="Nishikawa T."/>
            <person name="Kadowaki K."/>
            <person name="Sugiura M."/>
            <person name="Burr B."/>
            <person name="Sasaki T."/>
        </authorList>
    </citation>
    <scope>NUCLEOTIDE SEQUENCE [LARGE SCALE GENOMIC DNA]</scope>
    <source>
        <strain evidence="3">cv. Nipponbare</strain>
    </source>
</reference>
<reference evidence="2 3" key="2">
    <citation type="journal article" date="2013" name="Plant Cell Physiol.">
        <title>Rice Annotation Project Database (RAP-DB): an integrative and interactive database for rice genomics.</title>
        <authorList>
            <person name="Sakai H."/>
            <person name="Lee S.S."/>
            <person name="Tanaka T."/>
            <person name="Numa H."/>
            <person name="Kim J."/>
            <person name="Kawahara Y."/>
            <person name="Wakimoto H."/>
            <person name="Yang C.C."/>
            <person name="Iwamoto M."/>
            <person name="Abe T."/>
            <person name="Yamada Y."/>
            <person name="Muto A."/>
            <person name="Inokuchi H."/>
            <person name="Ikemura T."/>
            <person name="Matsumoto T."/>
            <person name="Sasaki T."/>
            <person name="Itoh T."/>
        </authorList>
    </citation>
    <scope>NUCLEOTIDE SEQUENCE [LARGE SCALE GENOMIC DNA]</scope>
    <source>
        <strain evidence="3">cv. Nipponbare</strain>
    </source>
</reference>
<dbReference type="AlphaFoldDB" id="A0A0P0VU64"/>
<feature type="region of interest" description="Disordered" evidence="1">
    <location>
        <begin position="177"/>
        <end position="249"/>
    </location>
</feature>
<protein>
    <submittedName>
        <fullName evidence="2">Os03g0195475 protein</fullName>
    </submittedName>
</protein>
<organism evidence="2 3">
    <name type="scientific">Oryza sativa subsp. japonica</name>
    <name type="common">Rice</name>
    <dbReference type="NCBI Taxonomy" id="39947"/>
    <lineage>
        <taxon>Eukaryota</taxon>
        <taxon>Viridiplantae</taxon>
        <taxon>Streptophyta</taxon>
        <taxon>Embryophyta</taxon>
        <taxon>Tracheophyta</taxon>
        <taxon>Spermatophyta</taxon>
        <taxon>Magnoliopsida</taxon>
        <taxon>Liliopsida</taxon>
        <taxon>Poales</taxon>
        <taxon>Poaceae</taxon>
        <taxon>BOP clade</taxon>
        <taxon>Oryzoideae</taxon>
        <taxon>Oryzeae</taxon>
        <taxon>Oryzinae</taxon>
        <taxon>Oryza</taxon>
        <taxon>Oryza sativa</taxon>
    </lineage>
</organism>
<gene>
    <name evidence="2" type="ordered locus">Os03g0195475</name>
    <name evidence="2" type="ORF">OSNPB_030195475</name>
</gene>